<evidence type="ECO:0008006" key="3">
    <source>
        <dbReference type="Google" id="ProtNLM"/>
    </source>
</evidence>
<gene>
    <name evidence="1" type="ORF">VitviT2T_016248</name>
</gene>
<dbReference type="Pfam" id="PF01987">
    <property type="entry name" value="AIM24"/>
    <property type="match status" value="1"/>
</dbReference>
<name>A0ABY9CSG2_VITVI</name>
<sequence>MTFEGGDLHARGSYIGHGKRHGQPCWWSETPCLLREGTVGQVVACQRRQGQGEIEREFLGSLGRRTWWLESDEQLEEKRNGKRAVGAGEGRWCLKEGSLPEGFFSSEWFLNVTPYRILGGEAQMVQIMLKPQEKIIAKPGSTCYMSGSTQMENVYISKNEVGMWQWAFGKAAASVVLLNQGSGDGFVGTVAPSLAKKSSRLIRQCLTGRELRDFF</sequence>
<protein>
    <recommendedName>
        <fullName evidence="3">Altered inheritance of mitochondria protein 24, mitochondrial</fullName>
    </recommendedName>
</protein>
<accession>A0ABY9CSG2</accession>
<dbReference type="EMBL" id="CP126658">
    <property type="protein sequence ID" value="WJZ97660.1"/>
    <property type="molecule type" value="Genomic_DNA"/>
</dbReference>
<proteinExistence type="predicted"/>
<dbReference type="InterPro" id="IPR002838">
    <property type="entry name" value="AIM24"/>
</dbReference>
<keyword evidence="2" id="KW-1185">Reference proteome</keyword>
<dbReference type="PANTHER" id="PTHR43657:SF1">
    <property type="entry name" value="ALTERED INHERITANCE OF MITOCHONDRIA PROTEIN 24, MITOCHONDRIAL"/>
    <property type="match status" value="1"/>
</dbReference>
<dbReference type="PANTHER" id="PTHR43657">
    <property type="entry name" value="TRYPTOPHAN RNA-BINDING ATTENUATOR PROTEIN-LIKE PROTEIN"/>
    <property type="match status" value="1"/>
</dbReference>
<organism evidence="1 2">
    <name type="scientific">Vitis vinifera</name>
    <name type="common">Grape</name>
    <dbReference type="NCBI Taxonomy" id="29760"/>
    <lineage>
        <taxon>Eukaryota</taxon>
        <taxon>Viridiplantae</taxon>
        <taxon>Streptophyta</taxon>
        <taxon>Embryophyta</taxon>
        <taxon>Tracheophyta</taxon>
        <taxon>Spermatophyta</taxon>
        <taxon>Magnoliopsida</taxon>
        <taxon>eudicotyledons</taxon>
        <taxon>Gunneridae</taxon>
        <taxon>Pentapetalae</taxon>
        <taxon>rosids</taxon>
        <taxon>Vitales</taxon>
        <taxon>Vitaceae</taxon>
        <taxon>Viteae</taxon>
        <taxon>Vitis</taxon>
    </lineage>
</organism>
<dbReference type="SUPFAM" id="SSF51219">
    <property type="entry name" value="TRAP-like"/>
    <property type="match status" value="1"/>
</dbReference>
<dbReference type="Gene3D" id="3.60.160.10">
    <property type="entry name" value="Mitochondrial biogenesis AIM24"/>
    <property type="match status" value="1"/>
</dbReference>
<dbReference type="InterPro" id="IPR036983">
    <property type="entry name" value="AIM24_sf"/>
</dbReference>
<evidence type="ECO:0000313" key="2">
    <source>
        <dbReference type="Proteomes" id="UP001227230"/>
    </source>
</evidence>
<reference evidence="1 2" key="1">
    <citation type="journal article" date="2023" name="Hortic Res">
        <title>The complete reference genome for grapevine (Vitis vinifera L.) genetics and breeding.</title>
        <authorList>
            <person name="Shi X."/>
            <person name="Cao S."/>
            <person name="Wang X."/>
            <person name="Huang S."/>
            <person name="Wang Y."/>
            <person name="Liu Z."/>
            <person name="Liu W."/>
            <person name="Leng X."/>
            <person name="Peng Y."/>
            <person name="Wang N."/>
            <person name="Wang Y."/>
            <person name="Ma Z."/>
            <person name="Xu X."/>
            <person name="Zhang F."/>
            <person name="Xue H."/>
            <person name="Zhong H."/>
            <person name="Wang Y."/>
            <person name="Zhang K."/>
            <person name="Velt A."/>
            <person name="Avia K."/>
            <person name="Holtgrawe D."/>
            <person name="Grimplet J."/>
            <person name="Matus J.T."/>
            <person name="Ware D."/>
            <person name="Wu X."/>
            <person name="Wang H."/>
            <person name="Liu C."/>
            <person name="Fang Y."/>
            <person name="Rustenholz C."/>
            <person name="Cheng Z."/>
            <person name="Xiao H."/>
            <person name="Zhou Y."/>
        </authorList>
    </citation>
    <scope>NUCLEOTIDE SEQUENCE [LARGE SCALE GENOMIC DNA]</scope>
    <source>
        <strain evidence="2">cv. Pinot noir / PN40024</strain>
        <tissue evidence="1">Leaf</tissue>
    </source>
</reference>
<evidence type="ECO:0000313" key="1">
    <source>
        <dbReference type="EMBL" id="WJZ97660.1"/>
    </source>
</evidence>
<dbReference type="Proteomes" id="UP001227230">
    <property type="component" value="Chromosome 11"/>
</dbReference>
<dbReference type="InterPro" id="IPR016031">
    <property type="entry name" value="Trp_RNA-bd_attenuator-like_dom"/>
</dbReference>